<feature type="signal peptide" evidence="1">
    <location>
        <begin position="1"/>
        <end position="22"/>
    </location>
</feature>
<keyword evidence="1" id="KW-0732">Signal</keyword>
<comment type="caution">
    <text evidence="2">The sequence shown here is derived from an EMBL/GenBank/DDBJ whole genome shotgun (WGS) entry which is preliminary data.</text>
</comment>
<dbReference type="EMBL" id="CAWYQH010000152">
    <property type="protein sequence ID" value="CAK8696081.1"/>
    <property type="molecule type" value="Genomic_DNA"/>
</dbReference>
<gene>
    <name evidence="2" type="ORF">CVLEPA_LOCUS29270</name>
</gene>
<evidence type="ECO:0000313" key="3">
    <source>
        <dbReference type="Proteomes" id="UP001642483"/>
    </source>
</evidence>
<sequence length="126" mass="13599">MKFAIVLCIAVLVICFSDQIEAGNRSKRKDKVCSVTCASQCAANKECKKTTCRDKCASSTGKAKKICKKGCKKNDCPAVPDCKTCIVNCHRARLGCLLNTCAEECPGNPRQAKKLLACKTCLDSNC</sequence>
<dbReference type="Pfam" id="PF11437">
    <property type="entry name" value="Vanabin-2"/>
    <property type="match status" value="1"/>
</dbReference>
<organism evidence="2 3">
    <name type="scientific">Clavelina lepadiformis</name>
    <name type="common">Light-bulb sea squirt</name>
    <name type="synonym">Ascidia lepadiformis</name>
    <dbReference type="NCBI Taxonomy" id="159417"/>
    <lineage>
        <taxon>Eukaryota</taxon>
        <taxon>Metazoa</taxon>
        <taxon>Chordata</taxon>
        <taxon>Tunicata</taxon>
        <taxon>Ascidiacea</taxon>
        <taxon>Aplousobranchia</taxon>
        <taxon>Clavelinidae</taxon>
        <taxon>Clavelina</taxon>
    </lineage>
</organism>
<dbReference type="SUPFAM" id="SSF144129">
    <property type="entry name" value="Vanabin-like"/>
    <property type="match status" value="1"/>
</dbReference>
<dbReference type="Proteomes" id="UP001642483">
    <property type="component" value="Unassembled WGS sequence"/>
</dbReference>
<evidence type="ECO:0000313" key="2">
    <source>
        <dbReference type="EMBL" id="CAK8696081.1"/>
    </source>
</evidence>
<name>A0ABP0GWH7_CLALP</name>
<accession>A0ABP0GWH7</accession>
<proteinExistence type="predicted"/>
<dbReference type="Gene3D" id="1.10.246.100">
    <property type="entry name" value="Vanadium-binding protein 2"/>
    <property type="match status" value="1"/>
</dbReference>
<evidence type="ECO:0000256" key="1">
    <source>
        <dbReference type="SAM" id="SignalP"/>
    </source>
</evidence>
<dbReference type="InterPro" id="IPR021544">
    <property type="entry name" value="Vanabin-2"/>
</dbReference>
<feature type="chain" id="PRO_5045202044" evidence="1">
    <location>
        <begin position="23"/>
        <end position="126"/>
    </location>
</feature>
<keyword evidence="3" id="KW-1185">Reference proteome</keyword>
<protein>
    <submittedName>
        <fullName evidence="2">Uncharacterized protein</fullName>
    </submittedName>
</protein>
<dbReference type="InterPro" id="IPR037242">
    <property type="entry name" value="Vanabin-2_sf"/>
</dbReference>
<reference evidence="2 3" key="1">
    <citation type="submission" date="2024-02" db="EMBL/GenBank/DDBJ databases">
        <authorList>
            <person name="Daric V."/>
            <person name="Darras S."/>
        </authorList>
    </citation>
    <scope>NUCLEOTIDE SEQUENCE [LARGE SCALE GENOMIC DNA]</scope>
</reference>